<reference evidence="9 10" key="1">
    <citation type="submission" date="2023-05" db="EMBL/GenBank/DDBJ databases">
        <title>Genome sequence of Pinibacter sp. MAH-24.</title>
        <authorList>
            <person name="Huq M.A."/>
        </authorList>
    </citation>
    <scope>NUCLEOTIDE SEQUENCE [LARGE SCALE GENOMIC DNA]</scope>
    <source>
        <strain evidence="9 10">MAH-24</strain>
    </source>
</reference>
<evidence type="ECO:0000256" key="3">
    <source>
        <dbReference type="ARBA" id="ARBA00012662"/>
    </source>
</evidence>
<dbReference type="PANTHER" id="PTHR10030:SF37">
    <property type="entry name" value="ALPHA-L-FUCOSIDASE-RELATED"/>
    <property type="match status" value="1"/>
</dbReference>
<feature type="domain" description="Glycoside hydrolase family 29 N-terminal" evidence="8">
    <location>
        <begin position="51"/>
        <end position="412"/>
    </location>
</feature>
<evidence type="ECO:0000313" key="10">
    <source>
        <dbReference type="Proteomes" id="UP001226434"/>
    </source>
</evidence>
<keyword evidence="4 7" id="KW-0732">Signal</keyword>
<dbReference type="InterPro" id="IPR000933">
    <property type="entry name" value="Glyco_hydro_29"/>
</dbReference>
<dbReference type="PRINTS" id="PR00741">
    <property type="entry name" value="GLHYDRLASE29"/>
</dbReference>
<comment type="caution">
    <text evidence="9">The sequence shown here is derived from an EMBL/GenBank/DDBJ whole genome shotgun (WGS) entry which is preliminary data.</text>
</comment>
<protein>
    <recommendedName>
        <fullName evidence="3">alpha-L-fucosidase</fullName>
        <ecNumber evidence="3">3.2.1.51</ecNumber>
    </recommendedName>
</protein>
<dbReference type="InterPro" id="IPR017853">
    <property type="entry name" value="GH"/>
</dbReference>
<feature type="chain" id="PRO_5045526372" description="alpha-L-fucosidase" evidence="7">
    <location>
        <begin position="25"/>
        <end position="506"/>
    </location>
</feature>
<keyword evidence="6" id="KW-0326">Glycosidase</keyword>
<dbReference type="EC" id="3.2.1.51" evidence="3"/>
<organism evidence="9 10">
    <name type="scientific">Pinibacter soli</name>
    <dbReference type="NCBI Taxonomy" id="3044211"/>
    <lineage>
        <taxon>Bacteria</taxon>
        <taxon>Pseudomonadati</taxon>
        <taxon>Bacteroidota</taxon>
        <taxon>Chitinophagia</taxon>
        <taxon>Chitinophagales</taxon>
        <taxon>Chitinophagaceae</taxon>
        <taxon>Pinibacter</taxon>
    </lineage>
</organism>
<comment type="similarity">
    <text evidence="2">Belongs to the glycosyl hydrolase 29 family.</text>
</comment>
<evidence type="ECO:0000256" key="1">
    <source>
        <dbReference type="ARBA" id="ARBA00004071"/>
    </source>
</evidence>
<evidence type="ECO:0000256" key="4">
    <source>
        <dbReference type="ARBA" id="ARBA00022729"/>
    </source>
</evidence>
<dbReference type="PANTHER" id="PTHR10030">
    <property type="entry name" value="ALPHA-L-FUCOSIDASE"/>
    <property type="match status" value="1"/>
</dbReference>
<dbReference type="Gene3D" id="3.20.20.80">
    <property type="entry name" value="Glycosidases"/>
    <property type="match status" value="1"/>
</dbReference>
<dbReference type="InterPro" id="IPR057739">
    <property type="entry name" value="Glyco_hydro_29_N"/>
</dbReference>
<proteinExistence type="inferred from homology"/>
<dbReference type="Pfam" id="PF01120">
    <property type="entry name" value="Alpha_L_fucos"/>
    <property type="match status" value="1"/>
</dbReference>
<sequence>MKKSLAITLSAYLLSGFSVSQVFAQPKDADKVKMEHAQIGIVEDNKSSYKHTTHPNGQWFPQAGFGMFIHWSIASVKEIDLSWPMMAGTQIGWSSKKPSQDSVDRFVASGNFFAGNRCEKNNSCITPIEYWSLAKYFDPKNYDPEKWIKAAKEAGMTYVVLTSRHHDGFAMWPSAYGNLNTKNYMGGRDLVKEFVTACRKYGLKVGLYYSGPDWHENGEFQDFMYYGVSKTYSNVPALDENLKPRTAAKTEAEKQAHYEHMAAYVKGQVEELLTNYGRIDMIWFDGSADIPRGNKAWDQCISMERIQQLQPGIIVSPRFFGYGDYKTFEGDKALPAVKQDGWAELCTTITQSGWGYTKNPMKSTAHVLEYLIRCRSFNTNMLLNYGPTKDGVFTPEMYKSLSEIAAWMKVNGPSIQGVQAIDSTEYASVPATAGKGHRYLFLIPQEKGETIADEKVVFNTNKKIKKVQLVGSKQTLKYSVENNQLTVFVPATVRTALPDVIDVVLN</sequence>
<gene>
    <name evidence="9" type="ORF">QJ048_14580</name>
</gene>
<dbReference type="SUPFAM" id="SSF51445">
    <property type="entry name" value="(Trans)glycosidases"/>
    <property type="match status" value="1"/>
</dbReference>
<evidence type="ECO:0000256" key="2">
    <source>
        <dbReference type="ARBA" id="ARBA00007951"/>
    </source>
</evidence>
<dbReference type="Proteomes" id="UP001226434">
    <property type="component" value="Unassembled WGS sequence"/>
</dbReference>
<evidence type="ECO:0000256" key="5">
    <source>
        <dbReference type="ARBA" id="ARBA00022801"/>
    </source>
</evidence>
<dbReference type="InterPro" id="IPR016286">
    <property type="entry name" value="FUC_metazoa-typ"/>
</dbReference>
<keyword evidence="5" id="KW-0378">Hydrolase</keyword>
<evidence type="ECO:0000256" key="6">
    <source>
        <dbReference type="ARBA" id="ARBA00023295"/>
    </source>
</evidence>
<evidence type="ECO:0000259" key="8">
    <source>
        <dbReference type="Pfam" id="PF01120"/>
    </source>
</evidence>
<name>A0ABT6RF51_9BACT</name>
<dbReference type="PIRSF" id="PIRSF001092">
    <property type="entry name" value="Alpha-L-fucosidase"/>
    <property type="match status" value="1"/>
</dbReference>
<accession>A0ABT6RF51</accession>
<feature type="signal peptide" evidence="7">
    <location>
        <begin position="1"/>
        <end position="24"/>
    </location>
</feature>
<evidence type="ECO:0000256" key="7">
    <source>
        <dbReference type="SAM" id="SignalP"/>
    </source>
</evidence>
<dbReference type="SMART" id="SM00812">
    <property type="entry name" value="Alpha_L_fucos"/>
    <property type="match status" value="1"/>
</dbReference>
<dbReference type="RefSeq" id="WP_282335118.1">
    <property type="nucleotide sequence ID" value="NZ_JASBRG010000007.1"/>
</dbReference>
<keyword evidence="10" id="KW-1185">Reference proteome</keyword>
<dbReference type="EMBL" id="JASBRG010000007">
    <property type="protein sequence ID" value="MDI3321015.1"/>
    <property type="molecule type" value="Genomic_DNA"/>
</dbReference>
<comment type="function">
    <text evidence="1">Alpha-L-fucosidase is responsible for hydrolyzing the alpha-1,6-linked fucose joined to the reducing-end N-acetylglucosamine of the carbohydrate moieties of glycoproteins.</text>
</comment>
<evidence type="ECO:0000313" key="9">
    <source>
        <dbReference type="EMBL" id="MDI3321015.1"/>
    </source>
</evidence>